<reference evidence="3 4" key="1">
    <citation type="journal article" date="2019" name="Genome Biol. Evol.">
        <title>Insights into the evolution of the New World diploid cottons (Gossypium, subgenus Houzingenia) based on genome sequencing.</title>
        <authorList>
            <person name="Grover C.E."/>
            <person name="Arick M.A. 2nd"/>
            <person name="Thrash A."/>
            <person name="Conover J.L."/>
            <person name="Sanders W.S."/>
            <person name="Peterson D.G."/>
            <person name="Frelichowski J.E."/>
            <person name="Scheffler J.A."/>
            <person name="Scheffler B.E."/>
            <person name="Wendel J.F."/>
        </authorList>
    </citation>
    <scope>NUCLEOTIDE SEQUENCE [LARGE SCALE GENOMIC DNA]</scope>
    <source>
        <strain evidence="3">57</strain>
        <tissue evidence="3">Leaf</tissue>
    </source>
</reference>
<accession>A0A7J8WD23</accession>
<evidence type="ECO:0000313" key="3">
    <source>
        <dbReference type="EMBL" id="MBA0672938.1"/>
    </source>
</evidence>
<comment type="caution">
    <text evidence="3">The sequence shown here is derived from an EMBL/GenBank/DDBJ whole genome shotgun (WGS) entry which is preliminary data.</text>
</comment>
<dbReference type="PANTHER" id="PTHR48200">
    <property type="entry name" value="PROTEIN, PUTATIVE-RELATED"/>
    <property type="match status" value="1"/>
</dbReference>
<keyword evidence="1" id="KW-0812">Transmembrane</keyword>
<dbReference type="Proteomes" id="UP000593573">
    <property type="component" value="Unassembled WGS sequence"/>
</dbReference>
<proteinExistence type="predicted"/>
<dbReference type="PANTHER" id="PTHR48200:SF1">
    <property type="entry name" value="AMINOTRANSFERASE-LIKE PLANT MOBILE DOMAIN-CONTAINING PROTEIN"/>
    <property type="match status" value="1"/>
</dbReference>
<dbReference type="OrthoDB" id="991372at2759"/>
<evidence type="ECO:0000256" key="1">
    <source>
        <dbReference type="SAM" id="Phobius"/>
    </source>
</evidence>
<dbReference type="Pfam" id="PF24924">
    <property type="entry name" value="DUF7745"/>
    <property type="match status" value="1"/>
</dbReference>
<name>A0A7J8WD23_9ROSI</name>
<organism evidence="3 4">
    <name type="scientific">Gossypium klotzschianum</name>
    <dbReference type="NCBI Taxonomy" id="34286"/>
    <lineage>
        <taxon>Eukaryota</taxon>
        <taxon>Viridiplantae</taxon>
        <taxon>Streptophyta</taxon>
        <taxon>Embryophyta</taxon>
        <taxon>Tracheophyta</taxon>
        <taxon>Spermatophyta</taxon>
        <taxon>Magnoliopsida</taxon>
        <taxon>eudicotyledons</taxon>
        <taxon>Gunneridae</taxon>
        <taxon>Pentapetalae</taxon>
        <taxon>rosids</taxon>
        <taxon>malvids</taxon>
        <taxon>Malvales</taxon>
        <taxon>Malvaceae</taxon>
        <taxon>Malvoideae</taxon>
        <taxon>Gossypium</taxon>
    </lineage>
</organism>
<keyword evidence="4" id="KW-1185">Reference proteome</keyword>
<dbReference type="InterPro" id="IPR056647">
    <property type="entry name" value="DUF7745"/>
</dbReference>
<dbReference type="AlphaFoldDB" id="A0A7J8WD23"/>
<keyword evidence="1" id="KW-0472">Membrane</keyword>
<evidence type="ECO:0000259" key="2">
    <source>
        <dbReference type="Pfam" id="PF24924"/>
    </source>
</evidence>
<feature type="transmembrane region" description="Helical" evidence="1">
    <location>
        <begin position="295"/>
        <end position="320"/>
    </location>
</feature>
<feature type="domain" description="DUF7745" evidence="2">
    <location>
        <begin position="43"/>
        <end position="328"/>
    </location>
</feature>
<dbReference type="EMBL" id="JABFAB010246209">
    <property type="protein sequence ID" value="MBA0672938.1"/>
    <property type="molecule type" value="Genomic_DNA"/>
</dbReference>
<keyword evidence="1" id="KW-1133">Transmembrane helix</keyword>
<sequence>MSEDIQSRKGDCEIAFFDSSLLQIVRMECRMNHKNDLKGIWKSWDDAKKTHFQAKYSDVTQLLFVKPDDSLLKAMVHFWDPTYRCFMFNEVDMVRTIEEYSTLLHYDFRDPLKVYWKQTIDFREPLANLMGLLVDAVKARLKYKNGPCISWSDIRDAMGKACGDRHLALFAFAMYRLIVFPKALGYVSVELADFLFQIEKGVNPALAVLSKTIISLNFIIRKGDERFLGCAQFLFVWMKSHFGCLYKLFRQVFIPSTRPIEEFLESEWPPNQSIKEWVQNLSTFTYQEIEWRAPWMIQSMVLIACGGYLWVPLIGIWGAINYSSLMVLMVLSQYRYDQCVPTIAGLNRVEVSV</sequence>
<gene>
    <name evidence="3" type="ORF">Goklo_025079</name>
</gene>
<protein>
    <recommendedName>
        <fullName evidence="2">DUF7745 domain-containing protein</fullName>
    </recommendedName>
</protein>
<evidence type="ECO:0000313" key="4">
    <source>
        <dbReference type="Proteomes" id="UP000593573"/>
    </source>
</evidence>